<evidence type="ECO:0000313" key="2">
    <source>
        <dbReference type="Proteomes" id="UP001529510"/>
    </source>
</evidence>
<feature type="non-terminal residue" evidence="1">
    <location>
        <position position="66"/>
    </location>
</feature>
<keyword evidence="2" id="KW-1185">Reference proteome</keyword>
<reference evidence="1 2" key="1">
    <citation type="submission" date="2024-05" db="EMBL/GenBank/DDBJ databases">
        <title>Genome sequencing and assembly of Indian major carp, Cirrhinus mrigala (Hamilton, 1822).</title>
        <authorList>
            <person name="Mohindra V."/>
            <person name="Chowdhury L.M."/>
            <person name="Lal K."/>
            <person name="Jena J.K."/>
        </authorList>
    </citation>
    <scope>NUCLEOTIDE SEQUENCE [LARGE SCALE GENOMIC DNA]</scope>
    <source>
        <strain evidence="1">CM1030</strain>
        <tissue evidence="1">Blood</tissue>
    </source>
</reference>
<comment type="caution">
    <text evidence="1">The sequence shown here is derived from an EMBL/GenBank/DDBJ whole genome shotgun (WGS) entry which is preliminary data.</text>
</comment>
<evidence type="ECO:0000313" key="1">
    <source>
        <dbReference type="EMBL" id="KAL0188230.1"/>
    </source>
</evidence>
<name>A0ABD0QR72_CIRMR</name>
<sequence>MFKDRTFQEQHGRSPCWRGRTQRAGECHPTYSRSPARGWACSVGESIESKCYSWCFPPAVHTVSTH</sequence>
<proteinExistence type="predicted"/>
<organism evidence="1 2">
    <name type="scientific">Cirrhinus mrigala</name>
    <name type="common">Mrigala</name>
    <dbReference type="NCBI Taxonomy" id="683832"/>
    <lineage>
        <taxon>Eukaryota</taxon>
        <taxon>Metazoa</taxon>
        <taxon>Chordata</taxon>
        <taxon>Craniata</taxon>
        <taxon>Vertebrata</taxon>
        <taxon>Euteleostomi</taxon>
        <taxon>Actinopterygii</taxon>
        <taxon>Neopterygii</taxon>
        <taxon>Teleostei</taxon>
        <taxon>Ostariophysi</taxon>
        <taxon>Cypriniformes</taxon>
        <taxon>Cyprinidae</taxon>
        <taxon>Labeoninae</taxon>
        <taxon>Labeonini</taxon>
        <taxon>Cirrhinus</taxon>
    </lineage>
</organism>
<dbReference type="Proteomes" id="UP001529510">
    <property type="component" value="Unassembled WGS sequence"/>
</dbReference>
<protein>
    <submittedName>
        <fullName evidence="1">Uncharacterized protein</fullName>
    </submittedName>
</protein>
<dbReference type="EMBL" id="JAMKFB020000007">
    <property type="protein sequence ID" value="KAL0188230.1"/>
    <property type="molecule type" value="Genomic_DNA"/>
</dbReference>
<dbReference type="AlphaFoldDB" id="A0ABD0QR72"/>
<accession>A0ABD0QR72</accession>
<gene>
    <name evidence="1" type="ORF">M9458_015329</name>
</gene>